<evidence type="ECO:0000313" key="11">
    <source>
        <dbReference type="Proteomes" id="UP001209553"/>
    </source>
</evidence>
<feature type="transmembrane region" description="Helical" evidence="7">
    <location>
        <begin position="359"/>
        <end position="383"/>
    </location>
</feature>
<evidence type="ECO:0000256" key="1">
    <source>
        <dbReference type="ARBA" id="ARBA00004651"/>
    </source>
</evidence>
<keyword evidence="3 7" id="KW-0812">Transmembrane</keyword>
<reference evidence="10 11" key="1">
    <citation type="journal article" date="2023" name="Int. J. Syst. Evol. Microbiol.">
        <title>Streptococcus sciuri sp. nov., Staphylococcus marylandisciuri sp. nov. and Staphylococcus americanisciuri sp. nov., isolated from faeces of eastern grey squirrel (Sciurus carolinensis).</title>
        <authorList>
            <person name="Volokhov D.V."/>
            <person name="Zagorodnyaya T.A."/>
            <person name="Furtak V.A."/>
            <person name="Nattanmai G."/>
            <person name="Randall L."/>
            <person name="Jose S."/>
            <person name="Gao Y."/>
            <person name="Eisenberg T."/>
            <person name="Delmonte P."/>
            <person name="Blom J."/>
            <person name="Mitchell K.K."/>
        </authorList>
    </citation>
    <scope>NUCLEOTIDE SEQUENCE [LARGE SCALE GENOMIC DNA]</scope>
    <source>
        <strain evidence="10 11">SQ8-PEA</strain>
    </source>
</reference>
<evidence type="ECO:0000256" key="3">
    <source>
        <dbReference type="ARBA" id="ARBA00022692"/>
    </source>
</evidence>
<dbReference type="Pfam" id="PF12704">
    <property type="entry name" value="MacB_PCD"/>
    <property type="match status" value="1"/>
</dbReference>
<sequence>MSNLSNIIAVSFKSIMKNKRRNILTIIGIVIGIAAVMLIMFLGNGFKQTSKDQIESSGAGKDTASIAYFPNTEKVTENPFKSDDISVAEEVDGVKSAKVKESDDSGYSSKMTNAEKNKDINVFKTKSLSTVDEGKGFSEEDNDLKNKVVIVDHSIAKKAFHNKAVGKIIYINNQGFEIVGVADKSSSDPMGLGGSDNAVQMPSKTFKKYMSDLSQESPSLTVKLTSGANKKEVANKVADKLEKRGSGADEGQYMYQDFDSMSKQFDQIFNMITYFVAAVAGISLFIAGIGVMNVMYISVAERTEEIAIRRAFGAKSRDIELQFLIESIVLCLLGGLIGLIIGILLALLVTAVTPDQVKAVITIGPIILAIGVSTLIGIIFGWVPARAAAKKELIDIIK</sequence>
<dbReference type="InterPro" id="IPR025857">
    <property type="entry name" value="MacB_PCD"/>
</dbReference>
<dbReference type="EMBL" id="JAOPKZ010000013">
    <property type="protein sequence ID" value="MCU5746663.1"/>
    <property type="molecule type" value="Genomic_DNA"/>
</dbReference>
<proteinExistence type="inferred from homology"/>
<evidence type="ECO:0000256" key="7">
    <source>
        <dbReference type="SAM" id="Phobius"/>
    </source>
</evidence>
<feature type="transmembrane region" description="Helical" evidence="7">
    <location>
        <begin position="271"/>
        <end position="300"/>
    </location>
</feature>
<feature type="domain" description="ABC3 transporter permease C-terminal" evidence="8">
    <location>
        <begin position="278"/>
        <end position="392"/>
    </location>
</feature>
<dbReference type="Pfam" id="PF02687">
    <property type="entry name" value="FtsX"/>
    <property type="match status" value="1"/>
</dbReference>
<keyword evidence="2" id="KW-1003">Cell membrane</keyword>
<evidence type="ECO:0000256" key="2">
    <source>
        <dbReference type="ARBA" id="ARBA00022475"/>
    </source>
</evidence>
<gene>
    <name evidence="10" type="ORF">N9R04_08065</name>
</gene>
<dbReference type="RefSeq" id="WP_262856315.1">
    <property type="nucleotide sequence ID" value="NZ_JAOPKZ010000013.1"/>
</dbReference>
<evidence type="ECO:0000259" key="9">
    <source>
        <dbReference type="Pfam" id="PF12704"/>
    </source>
</evidence>
<evidence type="ECO:0000256" key="6">
    <source>
        <dbReference type="ARBA" id="ARBA00038076"/>
    </source>
</evidence>
<comment type="similarity">
    <text evidence="6">Belongs to the ABC-4 integral membrane protein family.</text>
</comment>
<organism evidence="10 11">
    <name type="scientific">Staphylococcus marylandisciuri</name>
    <dbReference type="NCBI Taxonomy" id="2981529"/>
    <lineage>
        <taxon>Bacteria</taxon>
        <taxon>Bacillati</taxon>
        <taxon>Bacillota</taxon>
        <taxon>Bacilli</taxon>
        <taxon>Bacillales</taxon>
        <taxon>Staphylococcaceae</taxon>
        <taxon>Staphylococcus</taxon>
    </lineage>
</organism>
<dbReference type="Proteomes" id="UP001209553">
    <property type="component" value="Unassembled WGS sequence"/>
</dbReference>
<keyword evidence="11" id="KW-1185">Reference proteome</keyword>
<keyword evidence="4 7" id="KW-1133">Transmembrane helix</keyword>
<evidence type="ECO:0000256" key="5">
    <source>
        <dbReference type="ARBA" id="ARBA00023136"/>
    </source>
</evidence>
<dbReference type="InterPro" id="IPR050250">
    <property type="entry name" value="Macrolide_Exporter_MacB"/>
</dbReference>
<keyword evidence="5 7" id="KW-0472">Membrane</keyword>
<dbReference type="PANTHER" id="PTHR30572:SF4">
    <property type="entry name" value="ABC TRANSPORTER PERMEASE YTRF"/>
    <property type="match status" value="1"/>
</dbReference>
<evidence type="ECO:0000259" key="8">
    <source>
        <dbReference type="Pfam" id="PF02687"/>
    </source>
</evidence>
<accession>A0ABT2QRS6</accession>
<feature type="transmembrane region" description="Helical" evidence="7">
    <location>
        <begin position="23"/>
        <end position="43"/>
    </location>
</feature>
<comment type="subcellular location">
    <subcellularLocation>
        <location evidence="1">Cell membrane</location>
        <topology evidence="1">Multi-pass membrane protein</topology>
    </subcellularLocation>
</comment>
<dbReference type="InterPro" id="IPR003838">
    <property type="entry name" value="ABC3_permease_C"/>
</dbReference>
<protein>
    <submittedName>
        <fullName evidence="10">ABC transporter permease</fullName>
    </submittedName>
</protein>
<name>A0ABT2QRS6_9STAP</name>
<evidence type="ECO:0000256" key="4">
    <source>
        <dbReference type="ARBA" id="ARBA00022989"/>
    </source>
</evidence>
<feature type="domain" description="MacB-like periplasmic core" evidence="9">
    <location>
        <begin position="23"/>
        <end position="238"/>
    </location>
</feature>
<feature type="transmembrane region" description="Helical" evidence="7">
    <location>
        <begin position="321"/>
        <end position="347"/>
    </location>
</feature>
<evidence type="ECO:0000313" key="10">
    <source>
        <dbReference type="EMBL" id="MCU5746663.1"/>
    </source>
</evidence>
<comment type="caution">
    <text evidence="10">The sequence shown here is derived from an EMBL/GenBank/DDBJ whole genome shotgun (WGS) entry which is preliminary data.</text>
</comment>
<dbReference type="PANTHER" id="PTHR30572">
    <property type="entry name" value="MEMBRANE COMPONENT OF TRANSPORTER-RELATED"/>
    <property type="match status" value="1"/>
</dbReference>